<keyword evidence="6 10" id="KW-0175">Coiled coil</keyword>
<evidence type="ECO:0000256" key="8">
    <source>
        <dbReference type="ARBA" id="ARBA00023273"/>
    </source>
</evidence>
<comment type="caution">
    <text evidence="13">The sequence shown here is derived from an EMBL/GenBank/DDBJ whole genome shotgun (WGS) entry which is preliminary data.</text>
</comment>
<feature type="compositionally biased region" description="Basic and acidic residues" evidence="11">
    <location>
        <begin position="216"/>
        <end position="227"/>
    </location>
</feature>
<accession>A0A812WYP3</accession>
<dbReference type="InterPro" id="IPR003903">
    <property type="entry name" value="UIM_dom"/>
</dbReference>
<evidence type="ECO:0000256" key="5">
    <source>
        <dbReference type="ARBA" id="ARBA00022490"/>
    </source>
</evidence>
<dbReference type="PANTHER" id="PTHR21532">
    <property type="entry name" value="PHOSPHODIESTERASE HL"/>
    <property type="match status" value="1"/>
</dbReference>
<dbReference type="OrthoDB" id="272687at2759"/>
<evidence type="ECO:0000313" key="14">
    <source>
        <dbReference type="Proteomes" id="UP000649617"/>
    </source>
</evidence>
<feature type="compositionally biased region" description="Pro residues" evidence="11">
    <location>
        <begin position="292"/>
        <end position="316"/>
    </location>
</feature>
<dbReference type="PROSITE" id="PS50330">
    <property type="entry name" value="UIM"/>
    <property type="match status" value="1"/>
</dbReference>
<keyword evidence="14" id="KW-1185">Reference proteome</keyword>
<evidence type="ECO:0000256" key="6">
    <source>
        <dbReference type="ARBA" id="ARBA00023054"/>
    </source>
</evidence>
<dbReference type="InterPro" id="IPR042541">
    <property type="entry name" value="BART_sf"/>
</dbReference>
<dbReference type="PANTHER" id="PTHR21532:SF0">
    <property type="entry name" value="CILIA- AND FLAGELLA-ASSOCIATED PROTEIN 36"/>
    <property type="match status" value="1"/>
</dbReference>
<feature type="region of interest" description="Disordered" evidence="11">
    <location>
        <begin position="486"/>
        <end position="505"/>
    </location>
</feature>
<feature type="region of interest" description="Disordered" evidence="11">
    <location>
        <begin position="212"/>
        <end position="341"/>
    </location>
</feature>
<evidence type="ECO:0000256" key="7">
    <source>
        <dbReference type="ARBA" id="ARBA00023069"/>
    </source>
</evidence>
<evidence type="ECO:0000256" key="11">
    <source>
        <dbReference type="SAM" id="MobiDB-lite"/>
    </source>
</evidence>
<name>A0A812WYP3_SYMPI</name>
<dbReference type="GO" id="GO:0005930">
    <property type="term" value="C:axoneme"/>
    <property type="evidence" value="ECO:0007669"/>
    <property type="project" value="TreeGrafter"/>
</dbReference>
<dbReference type="InterPro" id="IPR023379">
    <property type="entry name" value="BART_dom"/>
</dbReference>
<dbReference type="GO" id="GO:0097546">
    <property type="term" value="C:ciliary base"/>
    <property type="evidence" value="ECO:0007669"/>
    <property type="project" value="TreeGrafter"/>
</dbReference>
<gene>
    <name evidence="13" type="primary">cfap36</name>
    <name evidence="13" type="ORF">SPIL2461_LOCUS20285</name>
</gene>
<feature type="region of interest" description="Disordered" evidence="11">
    <location>
        <begin position="392"/>
        <end position="480"/>
    </location>
</feature>
<proteinExistence type="inferred from homology"/>
<comment type="similarity">
    <text evidence="3">Belongs to the CFAP36 family.</text>
</comment>
<feature type="compositionally biased region" description="Low complexity" evidence="11">
    <location>
        <begin position="254"/>
        <end position="265"/>
    </location>
</feature>
<evidence type="ECO:0000256" key="4">
    <source>
        <dbReference type="ARBA" id="ARBA00021815"/>
    </source>
</evidence>
<dbReference type="EMBL" id="CAJNIZ010045239">
    <property type="protein sequence ID" value="CAE7714566.1"/>
    <property type="molecule type" value="Genomic_DNA"/>
</dbReference>
<keyword evidence="5" id="KW-0963">Cytoplasm</keyword>
<evidence type="ECO:0000256" key="2">
    <source>
        <dbReference type="ARBA" id="ARBA00004496"/>
    </source>
</evidence>
<feature type="coiled-coil region" evidence="10">
    <location>
        <begin position="176"/>
        <end position="203"/>
    </location>
</feature>
<organism evidence="13 14">
    <name type="scientific">Symbiodinium pilosum</name>
    <name type="common">Dinoflagellate</name>
    <dbReference type="NCBI Taxonomy" id="2952"/>
    <lineage>
        <taxon>Eukaryota</taxon>
        <taxon>Sar</taxon>
        <taxon>Alveolata</taxon>
        <taxon>Dinophyceae</taxon>
        <taxon>Suessiales</taxon>
        <taxon>Symbiodiniaceae</taxon>
        <taxon>Symbiodinium</taxon>
    </lineage>
</organism>
<comment type="subcellular location">
    <subcellularLocation>
        <location evidence="1">Cell projection</location>
        <location evidence="1">Cilium</location>
    </subcellularLocation>
    <subcellularLocation>
        <location evidence="2">Cytoplasm</location>
    </subcellularLocation>
</comment>
<dbReference type="Gene3D" id="1.20.1520.10">
    <property type="entry name" value="ADP-ribosylation factor-like 2-binding protein, domain"/>
    <property type="match status" value="1"/>
</dbReference>
<keyword evidence="8" id="KW-0966">Cell projection</keyword>
<feature type="domain" description="BART" evidence="12">
    <location>
        <begin position="11"/>
        <end position="123"/>
    </location>
</feature>
<evidence type="ECO:0000313" key="13">
    <source>
        <dbReference type="EMBL" id="CAE7714566.1"/>
    </source>
</evidence>
<reference evidence="13" key="1">
    <citation type="submission" date="2021-02" db="EMBL/GenBank/DDBJ databases">
        <authorList>
            <person name="Dougan E. K."/>
            <person name="Rhodes N."/>
            <person name="Thang M."/>
            <person name="Chan C."/>
        </authorList>
    </citation>
    <scope>NUCLEOTIDE SEQUENCE</scope>
</reference>
<evidence type="ECO:0000256" key="3">
    <source>
        <dbReference type="ARBA" id="ARBA00007460"/>
    </source>
</evidence>
<keyword evidence="7" id="KW-0969">Cilium</keyword>
<evidence type="ECO:0000259" key="12">
    <source>
        <dbReference type="Pfam" id="PF11527"/>
    </source>
</evidence>
<dbReference type="Proteomes" id="UP000649617">
    <property type="component" value="Unassembled WGS sequence"/>
</dbReference>
<dbReference type="InterPro" id="IPR038888">
    <property type="entry name" value="CFAP36"/>
</dbReference>
<evidence type="ECO:0000256" key="9">
    <source>
        <dbReference type="ARBA" id="ARBA00031593"/>
    </source>
</evidence>
<protein>
    <recommendedName>
        <fullName evidence="4">Cilia- and flagella-associated protein 36</fullName>
    </recommendedName>
    <alternativeName>
        <fullName evidence="9">Coiled-coil domain-containing protein 104</fullName>
    </alternativeName>
</protein>
<dbReference type="AlphaFoldDB" id="A0A812WYP3"/>
<dbReference type="Pfam" id="PF11527">
    <property type="entry name" value="ARL2_Bind_BART"/>
    <property type="match status" value="1"/>
</dbReference>
<sequence>MATELDPTDDMDWLSDYVISVLKSPTWVVPIQEFIDQNAILFDEAEESMLEHTTCHNNFRELVSNLLLCHLMEVSITEEQFDRFCQTGLTKNRSLHRALAEQLLAAEDFLSFKAMMSKHNAEICRAVAGEEPEGVASLATAVVKSSLHQGLLGADDWQMYDDQLLGAEVVGDAVDFSALEAEAKREEAELQQAIALSLSIEEERLRQMAANEEEIPDIRDLEPEERAPPPPPPPRAGFTSAPLCHLPPKPFPGSPKATSSSAAPARLLQTEPLKLPKKPWGFTSAPLMARPVQPPAPPPAPTTSQDPSPPPDPSHPTPAAIPRLPGRAGFTSSPLCTVPPKPRVAVGGVEALGGTEEPVPPVPPPPTVEERVATLPPVQAFRTNLQLWKRRASEAVQPLPKQLRGARSRMFSPPSSPKSAAGDFVGLSEEERQQRAEHLKRQRDRLIEKRAKDREQQLSEFGRAANPVDREAQAAMGRRRVAELSGARLASETAPSSAQPESAEKLRQALTRQLLQSLAQSLVSDADTLDDQLHQLETMRWSAA</sequence>
<feature type="compositionally biased region" description="Basic and acidic residues" evidence="11">
    <location>
        <begin position="429"/>
        <end position="457"/>
    </location>
</feature>
<evidence type="ECO:0000256" key="1">
    <source>
        <dbReference type="ARBA" id="ARBA00004138"/>
    </source>
</evidence>
<evidence type="ECO:0000256" key="10">
    <source>
        <dbReference type="SAM" id="Coils"/>
    </source>
</evidence>